<dbReference type="InterPro" id="IPR009057">
    <property type="entry name" value="Homeodomain-like_sf"/>
</dbReference>
<dbReference type="AlphaFoldDB" id="A0A177AX73"/>
<dbReference type="InterPro" id="IPR025898">
    <property type="entry name" value="Tc3_transposase_DNA-bd_dom"/>
</dbReference>
<feature type="domain" description="Tc3 transposase DNA binding" evidence="1">
    <location>
        <begin position="3"/>
        <end position="43"/>
    </location>
</feature>
<proteinExistence type="predicted"/>
<dbReference type="OrthoDB" id="8060176at2759"/>
<dbReference type="GO" id="GO:0003677">
    <property type="term" value="F:DNA binding"/>
    <property type="evidence" value="ECO:0007669"/>
    <property type="project" value="InterPro"/>
</dbReference>
<dbReference type="Gene3D" id="1.10.10.60">
    <property type="entry name" value="Homeodomain-like"/>
    <property type="match status" value="1"/>
</dbReference>
<evidence type="ECO:0000259" key="1">
    <source>
        <dbReference type="Pfam" id="PF11427"/>
    </source>
</evidence>
<accession>A0A177AX73</accession>
<dbReference type="EMBL" id="LWCA01001085">
    <property type="protein sequence ID" value="OAF65963.1"/>
    <property type="molecule type" value="Genomic_DNA"/>
</dbReference>
<dbReference type="Proteomes" id="UP000078046">
    <property type="component" value="Unassembled WGS sequence"/>
</dbReference>
<reference evidence="2 3" key="1">
    <citation type="submission" date="2016-04" db="EMBL/GenBank/DDBJ databases">
        <title>The genome of Intoshia linei affirms orthonectids as highly simplified spiralians.</title>
        <authorList>
            <person name="Mikhailov K.V."/>
            <person name="Slusarev G.S."/>
            <person name="Nikitin M.A."/>
            <person name="Logacheva M.D."/>
            <person name="Penin A."/>
            <person name="Aleoshin V."/>
            <person name="Panchin Y.V."/>
        </authorList>
    </citation>
    <scope>NUCLEOTIDE SEQUENCE [LARGE SCALE GENOMIC DNA]</scope>
    <source>
        <strain evidence="2">Intl2013</strain>
        <tissue evidence="2">Whole animal</tissue>
    </source>
</reference>
<name>A0A177AX73_9BILA</name>
<dbReference type="SUPFAM" id="SSF46689">
    <property type="entry name" value="Homeodomain-like"/>
    <property type="match status" value="1"/>
</dbReference>
<gene>
    <name evidence="2" type="ORF">A3Q56_06352</name>
</gene>
<dbReference type="Pfam" id="PF11427">
    <property type="entry name" value="HTH_Tnp_Tc3_1"/>
    <property type="match status" value="1"/>
</dbReference>
<comment type="caution">
    <text evidence="2">The sequence shown here is derived from an EMBL/GenBank/DDBJ whole genome shotgun (WGS) entry which is preliminary data.</text>
</comment>
<evidence type="ECO:0000313" key="2">
    <source>
        <dbReference type="EMBL" id="OAF65963.1"/>
    </source>
</evidence>
<evidence type="ECO:0000313" key="3">
    <source>
        <dbReference type="Proteomes" id="UP000078046"/>
    </source>
</evidence>
<protein>
    <recommendedName>
        <fullName evidence="1">Tc3 transposase DNA binding domain-containing protein</fullName>
    </recommendedName>
</protein>
<sequence>MPRGTLLSGYEKGQIDALLIEGKVVIYIAKSIGRSRRAIYKYIDRSGSLNTQQKLKLPADYKINM</sequence>
<keyword evidence="3" id="KW-1185">Reference proteome</keyword>
<organism evidence="2 3">
    <name type="scientific">Intoshia linei</name>
    <dbReference type="NCBI Taxonomy" id="1819745"/>
    <lineage>
        <taxon>Eukaryota</taxon>
        <taxon>Metazoa</taxon>
        <taxon>Spiralia</taxon>
        <taxon>Lophotrochozoa</taxon>
        <taxon>Mesozoa</taxon>
        <taxon>Orthonectida</taxon>
        <taxon>Rhopaluridae</taxon>
        <taxon>Intoshia</taxon>
    </lineage>
</organism>